<accession>A0AB34IUD2</accession>
<comment type="caution">
    <text evidence="1">The sequence shown here is derived from an EMBL/GenBank/DDBJ whole genome shotgun (WGS) entry which is preliminary data.</text>
</comment>
<proteinExistence type="predicted"/>
<keyword evidence="2" id="KW-1185">Reference proteome</keyword>
<dbReference type="InterPro" id="IPR037360">
    <property type="entry name" value="COMMD9"/>
</dbReference>
<sequence>MAEAEGRRAEGSALELLLSAPSRQAVDEFLCACAAECEQPDAPTPSRLLALAGAFGLAPAEARRLHSAAVRCVRAAALSAGPQTDVDALFPDGFQPQLKALIMRVIDHRREEWRAESLRRGGISSCPRLLSSSYQVYRAPSAQPTLLLGLDLDRSAGHSPSAGEPRVHVELSAEQLDVMLAGLAKIKDQARPPPPHAARLSSHCGGALVAQLAQV</sequence>
<dbReference type="PANTHER" id="PTHR15663:SF4">
    <property type="entry name" value="COMM DOMAIN-CONTAINING PROTEIN 9"/>
    <property type="match status" value="1"/>
</dbReference>
<dbReference type="PANTHER" id="PTHR15663">
    <property type="entry name" value="COMM DOMAIN-CONTAINING PROTEIN 9"/>
    <property type="match status" value="1"/>
</dbReference>
<gene>
    <name evidence="1" type="ORF">AB1Y20_008872</name>
</gene>
<dbReference type="EMBL" id="JBGBPQ010000019">
    <property type="protein sequence ID" value="KAL1505113.1"/>
    <property type="molecule type" value="Genomic_DNA"/>
</dbReference>
<evidence type="ECO:0000313" key="2">
    <source>
        <dbReference type="Proteomes" id="UP001515480"/>
    </source>
</evidence>
<dbReference type="Proteomes" id="UP001515480">
    <property type="component" value="Unassembled WGS sequence"/>
</dbReference>
<protein>
    <recommendedName>
        <fullName evidence="3">COMM domain-containing protein</fullName>
    </recommendedName>
</protein>
<dbReference type="AlphaFoldDB" id="A0AB34IUD2"/>
<evidence type="ECO:0008006" key="3">
    <source>
        <dbReference type="Google" id="ProtNLM"/>
    </source>
</evidence>
<name>A0AB34IUD2_PRYPA</name>
<evidence type="ECO:0000313" key="1">
    <source>
        <dbReference type="EMBL" id="KAL1505113.1"/>
    </source>
</evidence>
<organism evidence="1 2">
    <name type="scientific">Prymnesium parvum</name>
    <name type="common">Toxic golden alga</name>
    <dbReference type="NCBI Taxonomy" id="97485"/>
    <lineage>
        <taxon>Eukaryota</taxon>
        <taxon>Haptista</taxon>
        <taxon>Haptophyta</taxon>
        <taxon>Prymnesiophyceae</taxon>
        <taxon>Prymnesiales</taxon>
        <taxon>Prymnesiaceae</taxon>
        <taxon>Prymnesium</taxon>
    </lineage>
</organism>
<reference evidence="1 2" key="1">
    <citation type="journal article" date="2024" name="Science">
        <title>Giant polyketide synthase enzymes in the biosynthesis of giant marine polyether toxins.</title>
        <authorList>
            <person name="Fallon T.R."/>
            <person name="Shende V.V."/>
            <person name="Wierzbicki I.H."/>
            <person name="Pendleton A.L."/>
            <person name="Watervoot N.F."/>
            <person name="Auber R.P."/>
            <person name="Gonzalez D.J."/>
            <person name="Wisecaver J.H."/>
            <person name="Moore B.S."/>
        </authorList>
    </citation>
    <scope>NUCLEOTIDE SEQUENCE [LARGE SCALE GENOMIC DNA]</scope>
    <source>
        <strain evidence="1 2">12B1</strain>
    </source>
</reference>